<evidence type="ECO:0000313" key="9">
    <source>
        <dbReference type="Proteomes" id="UP000093962"/>
    </source>
</evidence>
<dbReference type="PANTHER" id="PTHR45766">
    <property type="entry name" value="DNA ANNEALING HELICASE AND ENDONUCLEASE ZRANB3 FAMILY MEMBER"/>
    <property type="match status" value="1"/>
</dbReference>
<dbReference type="PROSITE" id="PS51194">
    <property type="entry name" value="HELICASE_CTER"/>
    <property type="match status" value="1"/>
</dbReference>
<name>A0A1A0M4U6_MYCMU</name>
<reference evidence="8 9" key="1">
    <citation type="submission" date="2016-06" db="EMBL/GenBank/DDBJ databases">
        <authorList>
            <person name="Kjaerup R.B."/>
            <person name="Dalgaard T.S."/>
            <person name="Juul-Madsen H.R."/>
        </authorList>
    </citation>
    <scope>NUCLEOTIDE SEQUENCE [LARGE SCALE GENOMIC DNA]</scope>
    <source>
        <strain evidence="8 9">1199456.5</strain>
    </source>
</reference>
<organism evidence="8 9">
    <name type="scientific">Mycolicibacterium mucogenicum</name>
    <name type="common">Mycobacterium mucogenicum</name>
    <dbReference type="NCBI Taxonomy" id="56689"/>
    <lineage>
        <taxon>Bacteria</taxon>
        <taxon>Bacillati</taxon>
        <taxon>Actinomycetota</taxon>
        <taxon>Actinomycetes</taxon>
        <taxon>Mycobacteriales</taxon>
        <taxon>Mycobacteriaceae</taxon>
        <taxon>Mycolicibacterium</taxon>
    </lineage>
</organism>
<dbReference type="InterPro" id="IPR000330">
    <property type="entry name" value="SNF2_N"/>
</dbReference>
<dbReference type="Gene3D" id="3.40.50.300">
    <property type="entry name" value="P-loop containing nucleotide triphosphate hydrolases"/>
    <property type="match status" value="1"/>
</dbReference>
<dbReference type="CDD" id="cd18011">
    <property type="entry name" value="DEXDc_RapA"/>
    <property type="match status" value="1"/>
</dbReference>
<dbReference type="SMART" id="SM00490">
    <property type="entry name" value="HELICc"/>
    <property type="match status" value="1"/>
</dbReference>
<evidence type="ECO:0000256" key="3">
    <source>
        <dbReference type="ARBA" id="ARBA00022806"/>
    </source>
</evidence>
<dbReference type="GO" id="GO:0016787">
    <property type="term" value="F:hydrolase activity"/>
    <property type="evidence" value="ECO:0007669"/>
    <property type="project" value="UniProtKB-KW"/>
</dbReference>
<dbReference type="InterPro" id="IPR049730">
    <property type="entry name" value="SNF2/RAD54-like_C"/>
</dbReference>
<dbReference type="Pfam" id="PF00271">
    <property type="entry name" value="Helicase_C"/>
    <property type="match status" value="1"/>
</dbReference>
<dbReference type="AlphaFoldDB" id="A0A1A0M4U6"/>
<keyword evidence="1" id="KW-0547">Nucleotide-binding</keyword>
<dbReference type="EMBL" id="LZSF01000247">
    <property type="protein sequence ID" value="OBA79883.1"/>
    <property type="molecule type" value="Genomic_DNA"/>
</dbReference>
<keyword evidence="2" id="KW-0378">Hydrolase</keyword>
<gene>
    <name evidence="8" type="ORF">A5642_03420</name>
</gene>
<dbReference type="InterPro" id="IPR014001">
    <property type="entry name" value="Helicase_ATP-bd"/>
</dbReference>
<evidence type="ECO:0000256" key="5">
    <source>
        <dbReference type="SAM" id="Coils"/>
    </source>
</evidence>
<dbReference type="InterPro" id="IPR001650">
    <property type="entry name" value="Helicase_C-like"/>
</dbReference>
<dbReference type="InterPro" id="IPR027417">
    <property type="entry name" value="P-loop_NTPase"/>
</dbReference>
<evidence type="ECO:0000313" key="8">
    <source>
        <dbReference type="EMBL" id="OBA79883.1"/>
    </source>
</evidence>
<keyword evidence="3 8" id="KW-0347">Helicase</keyword>
<keyword evidence="4" id="KW-0067">ATP-binding</keyword>
<sequence>MQLEELKSGLRIEGLIPAEIVTVLAAQQHGTEAVELTYRTNNGALGQQVVFRKDQDQLRAAAAASRPFDASASDYKLVAEAQRISLAGLFDPMLAVATSDVRPLPHQIRAVYGQLLPRTPLRFLLADDPGAGKTIMAGLYIKELLLRDDVRQCLIVAPGGLVEQWQDELFFKFGLRFNLLTNQLIDAHVDLNVFETNPLLIARMDQLSRNEELQAQLTETEWDLVIVDEAHRMGAHYFGGKLEKTKRFQLGELLGRITRHLLLMTATPHSGKNEDFNLFLTLLDRDRFEGRNTKATDTADIMRRMVKEDLLTFDGKKLFPERRAETVPYELTALEHSLYEQVTAYVREGMNRADRVGGKRKNTVGFALTVLQRRLASSPEAIYKSLVRRTERLERKKQEIVNGTYVENEPTVDVDALDTDDYNSEEIEALEEELLDAATAAQTVDELDAELLELSELTRAAKQVRDSGTDRKWTELSNILHDEALTTDTNGWPRKLIIFTEHRDTLDYLAGRIRSLLGKPAAVQAIHGGVRRRERRQITEEFTKNRDCQILLATDAAGEGLNLQAAHLMVNYDLPWNPNRIEQRFGRIHRIGQEEVCRLWNIVASNTREGDVFVRLLEKIEEQREAYGGKVFDVLGEAFNETPLRDLLLEAIRYGELPETRAKMQQVIDHNVSDGLKELLEERALASDHLAEAELEKLRAAMDDARARRLQPHYIEMAFKAAFTRLGGRITKRERGRYEITNVPAPLRDGKFGPVPTRYDRVTFDLGHVHSEELTRADLLAPGHPLHDAVMSEAIRRFGETLTDGTVLVSATLDEPQLLVGVTEEVTDATGASVSRRFGYAYVDSQCAVRPAGPAPYLDCVAAPETPAVTAARQLSWLADAEDRATSWIITTQLPEYLAEVQPRRAAELAKTRELVTKRLEEERDRLLLEALVASEKEQTGAKPKESSESLNRKAVELDSRLRKRLELLDRQALMSTKPPRIVTAALVLPVGMVDNELPPSAPMHAKETKEVERRGVDLVLGVERALGRDPVEQAFNNKGFDILSSDADGDTYRVEVKARIDGATDFFVTHNEVILGKNAAPRYRLALVRVDPRGAEYDEVRYLDNPFASTDLGDFDATGVRGDWKKMWDKGTEPF</sequence>
<dbReference type="PROSITE" id="PS51192">
    <property type="entry name" value="HELICASE_ATP_BIND_1"/>
    <property type="match status" value="1"/>
</dbReference>
<evidence type="ECO:0000256" key="1">
    <source>
        <dbReference type="ARBA" id="ARBA00022741"/>
    </source>
</evidence>
<dbReference type="Pfam" id="PF13020">
    <property type="entry name" value="NOV_C"/>
    <property type="match status" value="1"/>
</dbReference>
<dbReference type="SUPFAM" id="SSF52540">
    <property type="entry name" value="P-loop containing nucleoside triphosphate hydrolases"/>
    <property type="match status" value="2"/>
</dbReference>
<evidence type="ECO:0000256" key="2">
    <source>
        <dbReference type="ARBA" id="ARBA00022801"/>
    </source>
</evidence>
<evidence type="ECO:0000259" key="7">
    <source>
        <dbReference type="PROSITE" id="PS51194"/>
    </source>
</evidence>
<dbReference type="InterPro" id="IPR057342">
    <property type="entry name" value="DEXDc_RapA"/>
</dbReference>
<dbReference type="Pfam" id="PF00176">
    <property type="entry name" value="SNF2-rel_dom"/>
    <property type="match status" value="1"/>
</dbReference>
<dbReference type="SMART" id="SM00487">
    <property type="entry name" value="DEXDc"/>
    <property type="match status" value="1"/>
</dbReference>
<dbReference type="InterPro" id="IPR038718">
    <property type="entry name" value="SNF2-like_sf"/>
</dbReference>
<dbReference type="GO" id="GO:0004386">
    <property type="term" value="F:helicase activity"/>
    <property type="evidence" value="ECO:0007669"/>
    <property type="project" value="UniProtKB-KW"/>
</dbReference>
<accession>A0A1A0M4U6</accession>
<comment type="caution">
    <text evidence="8">The sequence shown here is derived from an EMBL/GenBank/DDBJ whole genome shotgun (WGS) entry which is preliminary data.</text>
</comment>
<dbReference type="Gene3D" id="3.40.50.10810">
    <property type="entry name" value="Tandem AAA-ATPase domain"/>
    <property type="match status" value="1"/>
</dbReference>
<keyword evidence="5" id="KW-0175">Coiled coil</keyword>
<feature type="domain" description="Helicase C-terminal" evidence="7">
    <location>
        <begin position="472"/>
        <end position="650"/>
    </location>
</feature>
<evidence type="ECO:0000256" key="4">
    <source>
        <dbReference type="ARBA" id="ARBA00022840"/>
    </source>
</evidence>
<dbReference type="RefSeq" id="WP_064860467.1">
    <property type="nucleotide sequence ID" value="NZ_LZSF01000247.1"/>
</dbReference>
<dbReference type="Proteomes" id="UP000093962">
    <property type="component" value="Unassembled WGS sequence"/>
</dbReference>
<dbReference type="InterPro" id="IPR024975">
    <property type="entry name" value="NOV_C"/>
</dbReference>
<dbReference type="OrthoDB" id="9814088at2"/>
<feature type="coiled-coil region" evidence="5">
    <location>
        <begin position="676"/>
        <end position="708"/>
    </location>
</feature>
<evidence type="ECO:0000259" key="6">
    <source>
        <dbReference type="PROSITE" id="PS51192"/>
    </source>
</evidence>
<dbReference type="CDD" id="cd18793">
    <property type="entry name" value="SF2_C_SNF"/>
    <property type="match status" value="1"/>
</dbReference>
<dbReference type="GO" id="GO:0005524">
    <property type="term" value="F:ATP binding"/>
    <property type="evidence" value="ECO:0007669"/>
    <property type="project" value="UniProtKB-KW"/>
</dbReference>
<protein>
    <submittedName>
        <fullName evidence="8">Helicase</fullName>
    </submittedName>
</protein>
<dbReference type="PANTHER" id="PTHR45766:SF6">
    <property type="entry name" value="SWI_SNF-RELATED MATRIX-ASSOCIATED ACTIN-DEPENDENT REGULATOR OF CHROMATIN SUBFAMILY A-LIKE PROTEIN 1"/>
    <property type="match status" value="1"/>
</dbReference>
<feature type="domain" description="Helicase ATP-binding" evidence="6">
    <location>
        <begin position="114"/>
        <end position="286"/>
    </location>
</feature>
<proteinExistence type="predicted"/>